<comment type="caution">
    <text evidence="1">The sequence shown here is derived from an EMBL/GenBank/DDBJ whole genome shotgun (WGS) entry which is preliminary data.</text>
</comment>
<proteinExistence type="predicted"/>
<gene>
    <name evidence="1" type="ORF">VN97_g4472</name>
</gene>
<name>A0AAI9X9K3_PENTH</name>
<keyword evidence="2" id="KW-1185">Reference proteome</keyword>
<reference evidence="1" key="1">
    <citation type="submission" date="2015-06" db="EMBL/GenBank/DDBJ databases">
        <authorList>
            <person name="Nguyen H."/>
        </authorList>
    </citation>
    <scope>NUCLEOTIDE SEQUENCE</scope>
    <source>
        <strain evidence="1">DAOM 180753</strain>
    </source>
</reference>
<dbReference type="AlphaFoldDB" id="A0AAI9X9K3"/>
<organism evidence="1 2">
    <name type="scientific">Penicillium thymicola</name>
    <dbReference type="NCBI Taxonomy" id="293382"/>
    <lineage>
        <taxon>Eukaryota</taxon>
        <taxon>Fungi</taxon>
        <taxon>Dikarya</taxon>
        <taxon>Ascomycota</taxon>
        <taxon>Pezizomycotina</taxon>
        <taxon>Eurotiomycetes</taxon>
        <taxon>Eurotiomycetidae</taxon>
        <taxon>Eurotiales</taxon>
        <taxon>Aspergillaceae</taxon>
        <taxon>Penicillium</taxon>
    </lineage>
</organism>
<sequence length="122" mass="14245">MLYGVGIFPPEENDLFWFTLTLRLTKELHNSYMTTLRSVEARICATSSNPRLCLQVQEMAVVRRESIPRIFLLPQARSTWVEKCDTVWKLEIGGLEEESCVISTRFKGQEYRRVMTCFGFSR</sequence>
<dbReference type="Proteomes" id="UP001227192">
    <property type="component" value="Unassembled WGS sequence"/>
</dbReference>
<reference evidence="1" key="2">
    <citation type="journal article" date="2016" name="Fungal Biol.">
        <title>Ochratoxin A production by Penicillium thymicola.</title>
        <authorList>
            <person name="Nguyen H.D.T."/>
            <person name="McMullin D.R."/>
            <person name="Ponomareva E."/>
            <person name="Riley R."/>
            <person name="Pomraning K.R."/>
            <person name="Baker S.E."/>
            <person name="Seifert K.A."/>
        </authorList>
    </citation>
    <scope>NUCLEOTIDE SEQUENCE</scope>
    <source>
        <strain evidence="1">DAOM 180753</strain>
    </source>
</reference>
<protein>
    <submittedName>
        <fullName evidence="1">Uncharacterized protein</fullName>
    </submittedName>
</protein>
<dbReference type="EMBL" id="LACB01000105">
    <property type="protein sequence ID" value="KAJ9488787.1"/>
    <property type="molecule type" value="Genomic_DNA"/>
</dbReference>
<evidence type="ECO:0000313" key="2">
    <source>
        <dbReference type="Proteomes" id="UP001227192"/>
    </source>
</evidence>
<accession>A0AAI9X9K3</accession>
<evidence type="ECO:0000313" key="1">
    <source>
        <dbReference type="EMBL" id="KAJ9488787.1"/>
    </source>
</evidence>